<dbReference type="OrthoDB" id="16772at2759"/>
<gene>
    <name evidence="6" type="ORF">EW146_g6644</name>
</gene>
<feature type="region of interest" description="Disordered" evidence="5">
    <location>
        <begin position="275"/>
        <end position="298"/>
    </location>
</feature>
<keyword evidence="7" id="KW-1185">Reference proteome</keyword>
<sequence length="483" mass="53500">MDCHNCELKQRQFYCDNCLRSQSLCSEVPLKSLRDFRLQVQHVITDRDEQVQKAIEALGNIEGARLRRADVASGQERLEAIQSALAKLKKDNDKTHQRLRSLRENLATRRRTLSQAKLLPSMPLDQLLSRETKQLTARSETLAKARGGLVSELVEVFNIVEVGGRPPIGGKAGIKGEWTIGDLVLPVPGDIRRTQLPSSRTSIRYPPDHMNAVITHMVHFLGLLTFYLGIQLPFQITWSGGKLGVGQPWIRSIKGTESGSWAKWTSKHCLHVSSSTPAPGTLTTESARDASTPSHPVSTSDSYIEAPVVSQSSFTTAYAMLLYDVCYLAHTQSVDIPLSQAGDVLSNLWAVCCSADLGRYVYLSISISRTLKTINPHFAVHISDVSDPLLTLTIHQNARHDRRSHRTNPLLPPPTPPAFPLDFAQLLQATAATPTSRARPSRPKSSRTSEHRVSISDSGRPSQERIAEEEEWHLIDDTDEPGP</sequence>
<dbReference type="GO" id="GO:0035032">
    <property type="term" value="C:phosphatidylinositol 3-kinase complex, class III"/>
    <property type="evidence" value="ECO:0007669"/>
    <property type="project" value="TreeGrafter"/>
</dbReference>
<dbReference type="AlphaFoldDB" id="A0A4S4LNW6"/>
<evidence type="ECO:0000256" key="5">
    <source>
        <dbReference type="SAM" id="MobiDB-lite"/>
    </source>
</evidence>
<dbReference type="Proteomes" id="UP000310158">
    <property type="component" value="Unassembled WGS sequence"/>
</dbReference>
<evidence type="ECO:0000313" key="7">
    <source>
        <dbReference type="Proteomes" id="UP000310158"/>
    </source>
</evidence>
<comment type="caution">
    <text evidence="6">The sequence shown here is derived from an EMBL/GenBank/DDBJ whole genome shotgun (WGS) entry which is preliminary data.</text>
</comment>
<dbReference type="GO" id="GO:0043495">
    <property type="term" value="F:protein-membrane adaptor activity"/>
    <property type="evidence" value="ECO:0007669"/>
    <property type="project" value="TreeGrafter"/>
</dbReference>
<evidence type="ECO:0000313" key="6">
    <source>
        <dbReference type="EMBL" id="THH13597.1"/>
    </source>
</evidence>
<reference evidence="6 7" key="1">
    <citation type="submission" date="2019-02" db="EMBL/GenBank/DDBJ databases">
        <title>Genome sequencing of the rare red list fungi Bondarzewia mesenterica.</title>
        <authorList>
            <person name="Buettner E."/>
            <person name="Kellner H."/>
        </authorList>
    </citation>
    <scope>NUCLEOTIDE SEQUENCE [LARGE SCALE GENOMIC DNA]</scope>
    <source>
        <strain evidence="6 7">DSM 108281</strain>
    </source>
</reference>
<feature type="compositionally biased region" description="Basic and acidic residues" evidence="5">
    <location>
        <begin position="462"/>
        <end position="476"/>
    </location>
</feature>
<accession>A0A4S4LNW6</accession>
<organism evidence="6 7">
    <name type="scientific">Bondarzewia mesenterica</name>
    <dbReference type="NCBI Taxonomy" id="1095465"/>
    <lineage>
        <taxon>Eukaryota</taxon>
        <taxon>Fungi</taxon>
        <taxon>Dikarya</taxon>
        <taxon>Basidiomycota</taxon>
        <taxon>Agaricomycotina</taxon>
        <taxon>Agaricomycetes</taxon>
        <taxon>Russulales</taxon>
        <taxon>Bondarzewiaceae</taxon>
        <taxon>Bondarzewia</taxon>
    </lineage>
</organism>
<dbReference type="GO" id="GO:0097629">
    <property type="term" value="C:extrinsic component of omegasome membrane"/>
    <property type="evidence" value="ECO:0007669"/>
    <property type="project" value="TreeGrafter"/>
</dbReference>
<dbReference type="GO" id="GO:0009267">
    <property type="term" value="P:cellular response to starvation"/>
    <property type="evidence" value="ECO:0007669"/>
    <property type="project" value="TreeGrafter"/>
</dbReference>
<dbReference type="GO" id="GO:0005776">
    <property type="term" value="C:autophagosome"/>
    <property type="evidence" value="ECO:0007669"/>
    <property type="project" value="TreeGrafter"/>
</dbReference>
<dbReference type="InterPro" id="IPR018791">
    <property type="entry name" value="UV_resistance/autophagy_Atg14"/>
</dbReference>
<keyword evidence="3 4" id="KW-0175">Coiled coil</keyword>
<evidence type="ECO:0000256" key="1">
    <source>
        <dbReference type="ARBA" id="ARBA00009574"/>
    </source>
</evidence>
<dbReference type="EMBL" id="SGPL01000341">
    <property type="protein sequence ID" value="THH13597.1"/>
    <property type="molecule type" value="Genomic_DNA"/>
</dbReference>
<dbReference type="PANTHER" id="PTHR13664:SF0">
    <property type="entry name" value="BECLIN 1-ASSOCIATED AUTOPHAGY-RELATED KEY REGULATOR"/>
    <property type="match status" value="1"/>
</dbReference>
<dbReference type="Pfam" id="PF10186">
    <property type="entry name" value="ATG14"/>
    <property type="match status" value="1"/>
</dbReference>
<comment type="similarity">
    <text evidence="1">Belongs to the ATG14 family.</text>
</comment>
<dbReference type="GO" id="GO:0016240">
    <property type="term" value="P:autophagosome membrane docking"/>
    <property type="evidence" value="ECO:0007669"/>
    <property type="project" value="TreeGrafter"/>
</dbReference>
<dbReference type="GO" id="GO:0035014">
    <property type="term" value="F:phosphatidylinositol 3-kinase regulator activity"/>
    <property type="evidence" value="ECO:0007669"/>
    <property type="project" value="TreeGrafter"/>
</dbReference>
<protein>
    <recommendedName>
        <fullName evidence="2">Autophagy-related protein 14</fullName>
    </recommendedName>
</protein>
<evidence type="ECO:0000256" key="4">
    <source>
        <dbReference type="SAM" id="Coils"/>
    </source>
</evidence>
<feature type="coiled-coil region" evidence="4">
    <location>
        <begin position="71"/>
        <end position="105"/>
    </location>
</feature>
<evidence type="ECO:0000256" key="2">
    <source>
        <dbReference type="ARBA" id="ARBA00013807"/>
    </source>
</evidence>
<dbReference type="PANTHER" id="PTHR13664">
    <property type="entry name" value="BECLIN 1-ASSOCIATED AUTOPHAGY-RELATED KEY REGULATOR"/>
    <property type="match status" value="1"/>
</dbReference>
<name>A0A4S4LNW6_9AGAM</name>
<dbReference type="GO" id="GO:0000423">
    <property type="term" value="P:mitophagy"/>
    <property type="evidence" value="ECO:0007669"/>
    <property type="project" value="TreeGrafter"/>
</dbReference>
<proteinExistence type="inferred from homology"/>
<evidence type="ECO:0000256" key="3">
    <source>
        <dbReference type="ARBA" id="ARBA00023054"/>
    </source>
</evidence>
<dbReference type="GO" id="GO:0000045">
    <property type="term" value="P:autophagosome assembly"/>
    <property type="evidence" value="ECO:0007669"/>
    <property type="project" value="TreeGrafter"/>
</dbReference>
<dbReference type="GO" id="GO:0097632">
    <property type="term" value="C:extrinsic component of phagophore assembly site membrane"/>
    <property type="evidence" value="ECO:0007669"/>
    <property type="project" value="TreeGrafter"/>
</dbReference>
<feature type="region of interest" description="Disordered" evidence="5">
    <location>
        <begin position="431"/>
        <end position="483"/>
    </location>
</feature>